<dbReference type="OrthoDB" id="5140926at2"/>
<name>A0A223ENE0_9BACI</name>
<dbReference type="GeneID" id="56475783"/>
<feature type="coiled-coil region" evidence="1">
    <location>
        <begin position="186"/>
        <end position="276"/>
    </location>
</feature>
<proteinExistence type="predicted"/>
<accession>A0A223ENE0</accession>
<dbReference type="InterPro" id="IPR018760">
    <property type="entry name" value="DUF2326"/>
</dbReference>
<evidence type="ECO:0000313" key="3">
    <source>
        <dbReference type="EMBL" id="ASS96635.1"/>
    </source>
</evidence>
<evidence type="ECO:0000256" key="1">
    <source>
        <dbReference type="SAM" id="Coils"/>
    </source>
</evidence>
<sequence>MRLYNLEVYKTFPNKEIIRDIEFKKNGLNLIVDNTTDIKEDSGNSVGKSTVIHIIDICLNSSSLTKLYKSRDAQGENVHLKKLLVENKVQATLKLINNGKIYSFTRSLYSKGPRYFNNEKVNAKEYENYLKETIFNSKQDKPTFRQLISKFVRNDDIQLNNVIYYLVSTSYAVYEAIYFFLLKINGENVVSERQKLEEKLSKLQNKFSIYQNDSNIPSLDQIEQGLLFIESEINELLEKRRNVDYIEIYKYELEKNSDINNKLDLLNTEIDLLEFEKNSIHRSLVMIEESKSNIDIKIIGEIYEDAKVFSYKLNKKFNDVLNFHNQMVENRSRFVGKQLIKVDTELKLLKQKQEELIDLKKNQSIDLLDDGLLADLNDINNEIEKLNIKKGEFLKVKEIQEGIKKELEQVNQDLESVNSQTKDNDHLVPINEFNSVFKTYSEKLYNEKYLLYYDSEWREKKGGKPFSIGNLLGSMGTGKQRALIIAFDLAYLTYANKKEIAAPKFLIYDQLENTHINQLKTIIQLSKEIEGQLILPILRERINEIDAVVIEQSKIIELSKTDKFFKI</sequence>
<reference evidence="3 4" key="1">
    <citation type="submission" date="2016-10" db="EMBL/GenBank/DDBJ databases">
        <title>The whole genome sequencing and assembly of Bacillus simplex DSM 1321 strain.</title>
        <authorList>
            <person name="Park M.-K."/>
            <person name="Lee Y.-J."/>
            <person name="Yi H."/>
            <person name="Bahn Y.-S."/>
            <person name="Kim J.F."/>
            <person name="Lee D.-W."/>
        </authorList>
    </citation>
    <scope>NUCLEOTIDE SEQUENCE [LARGE SCALE GENOMIC DNA]</scope>
    <source>
        <strain evidence="3 4">DSM 1321</strain>
    </source>
</reference>
<organism evidence="3 4">
    <name type="scientific">Peribacillus simplex NBRC 15720 = DSM 1321</name>
    <dbReference type="NCBI Taxonomy" id="1349754"/>
    <lineage>
        <taxon>Bacteria</taxon>
        <taxon>Bacillati</taxon>
        <taxon>Bacillota</taxon>
        <taxon>Bacilli</taxon>
        <taxon>Bacillales</taxon>
        <taxon>Bacillaceae</taxon>
        <taxon>Peribacillus</taxon>
    </lineage>
</organism>
<evidence type="ECO:0000259" key="2">
    <source>
        <dbReference type="Pfam" id="PF10088"/>
    </source>
</evidence>
<dbReference type="AlphaFoldDB" id="A0A223ENE0"/>
<dbReference type="Proteomes" id="UP000214618">
    <property type="component" value="Chromosome"/>
</dbReference>
<feature type="domain" description="DUF2326" evidence="2">
    <location>
        <begin position="470"/>
        <end position="567"/>
    </location>
</feature>
<protein>
    <submittedName>
        <fullName evidence="3">DUF2326 domain-containing protein</fullName>
    </submittedName>
</protein>
<keyword evidence="1" id="KW-0175">Coiled coil</keyword>
<dbReference type="EMBL" id="CP017704">
    <property type="protein sequence ID" value="ASS96635.1"/>
    <property type="molecule type" value="Genomic_DNA"/>
</dbReference>
<gene>
    <name evidence="3" type="ORF">BS1321_23650</name>
</gene>
<dbReference type="RefSeq" id="WP_063234381.1">
    <property type="nucleotide sequence ID" value="NZ_BCVO01000015.1"/>
</dbReference>
<evidence type="ECO:0000313" key="4">
    <source>
        <dbReference type="Proteomes" id="UP000214618"/>
    </source>
</evidence>
<dbReference type="Pfam" id="PF10088">
    <property type="entry name" value="DUF2326"/>
    <property type="match status" value="1"/>
</dbReference>